<dbReference type="PANTHER" id="PTHR21679">
    <property type="entry name" value="DOMAIN OF UNKNOWN FUNCTION DB DOMAIN-CONTAINING PROTEIN-RELATED"/>
    <property type="match status" value="1"/>
</dbReference>
<dbReference type="PANTHER" id="PTHR21679:SF5">
    <property type="entry name" value="DOMAIN OF UNKNOWN FUNCTION DB DOMAIN-CONTAINING PROTEIN"/>
    <property type="match status" value="1"/>
</dbReference>
<dbReference type="Proteomes" id="UP000887565">
    <property type="component" value="Unplaced"/>
</dbReference>
<reference evidence="2" key="1">
    <citation type="submission" date="2022-11" db="UniProtKB">
        <authorList>
            <consortium name="WormBaseParasite"/>
        </authorList>
    </citation>
    <scope>IDENTIFICATION</scope>
</reference>
<dbReference type="AlphaFoldDB" id="A0A915KZX0"/>
<sequence>MHQAKPPGYEVYFFLDESRYYGRLIEAAENEVIKHEKYSDVKVPLNEANRRFMACCESSLPKGCHQICRYDVSLNLLKGGAIASTYDILGPQISCPPLPRAKTAKKTFFYDKSNTFDSCNVGVHFTDYILCAKGSSPKNNLTCCHDMGVFDDQTPLDLCKFLCDPFRAMTLSMEQAVCGSSSKLRSAIDSLPDTEKKEGSHLGLRSSVVEPQQTTSKFIENDVGGDVENDLDRFLRQERENILASLIDETMRI</sequence>
<name>A0A915KZX0_ROMCU</name>
<accession>A0A915KZX0</accession>
<organism evidence="1 2">
    <name type="scientific">Romanomermis culicivorax</name>
    <name type="common">Nematode worm</name>
    <dbReference type="NCBI Taxonomy" id="13658"/>
    <lineage>
        <taxon>Eukaryota</taxon>
        <taxon>Metazoa</taxon>
        <taxon>Ecdysozoa</taxon>
        <taxon>Nematoda</taxon>
        <taxon>Enoplea</taxon>
        <taxon>Dorylaimia</taxon>
        <taxon>Mermithida</taxon>
        <taxon>Mermithoidea</taxon>
        <taxon>Mermithidae</taxon>
        <taxon>Romanomermis</taxon>
    </lineage>
</organism>
<keyword evidence="1" id="KW-1185">Reference proteome</keyword>
<proteinExistence type="predicted"/>
<evidence type="ECO:0000313" key="1">
    <source>
        <dbReference type="Proteomes" id="UP000887565"/>
    </source>
</evidence>
<dbReference type="WBParaSite" id="nRc.2.0.1.t43740-RA">
    <property type="protein sequence ID" value="nRc.2.0.1.t43740-RA"/>
    <property type="gene ID" value="nRc.2.0.1.g43740"/>
</dbReference>
<evidence type="ECO:0000313" key="2">
    <source>
        <dbReference type="WBParaSite" id="nRc.2.0.1.t43740-RA"/>
    </source>
</evidence>
<protein>
    <submittedName>
        <fullName evidence="2">Uncharacterized protein</fullName>
    </submittedName>
</protein>